<name>A0A4P6JLB3_KTERU</name>
<dbReference type="Gene3D" id="1.10.260.40">
    <property type="entry name" value="lambda repressor-like DNA-binding domains"/>
    <property type="match status" value="1"/>
</dbReference>
<accession>A0A4P6JLB3</accession>
<dbReference type="Gene3D" id="3.40.50.300">
    <property type="entry name" value="P-loop containing nucleotide triphosphate hydrolases"/>
    <property type="match status" value="1"/>
</dbReference>
<dbReference type="InterPro" id="IPR058852">
    <property type="entry name" value="HTH_77"/>
</dbReference>
<dbReference type="Proteomes" id="UP000290365">
    <property type="component" value="Chromosome"/>
</dbReference>
<dbReference type="SUPFAM" id="SSF48452">
    <property type="entry name" value="TPR-like"/>
    <property type="match status" value="2"/>
</dbReference>
<evidence type="ECO:0000259" key="1">
    <source>
        <dbReference type="PROSITE" id="PS50943"/>
    </source>
</evidence>
<keyword evidence="3" id="KW-1185">Reference proteome</keyword>
<protein>
    <recommendedName>
        <fullName evidence="1">HTH cro/C1-type domain-containing protein</fullName>
    </recommendedName>
</protein>
<dbReference type="InterPro" id="IPR041664">
    <property type="entry name" value="AAA_16"/>
</dbReference>
<evidence type="ECO:0000313" key="2">
    <source>
        <dbReference type="EMBL" id="QBD75810.1"/>
    </source>
</evidence>
<feature type="domain" description="HTH cro/C1-type" evidence="1">
    <location>
        <begin position="45"/>
        <end position="100"/>
    </location>
</feature>
<dbReference type="PRINTS" id="PR00364">
    <property type="entry name" value="DISEASERSIST"/>
</dbReference>
<dbReference type="Pfam" id="PF13191">
    <property type="entry name" value="AAA_16"/>
    <property type="match status" value="1"/>
</dbReference>
<sequence length="941" mass="103929">MRPFREAMRHCRVPCLEDSPSHRVLRGSNRVMVKKAAQSVPNQLLRRARLERGWSQQVVAERIGAPNYMMVTRWEGGKAFPSPYYVERLCQLFELKASDLGLLRDSSAQAVWPVSQTHAGNLLSSHKATDRRTAQIFHLPAARHLPAPLTPLVGREQEVAELSALLRRPAVRLLTLVGPGGVGKTRLALEVAQALSAEFADGACSVALASVSTPELVTAAIAQALALWEAGDRPLLEQVQDYLQEKHLLLLLDNFEQVLAAAPRLVDLLASCSQLSILVTSRAALHLSGEHEFILSPLAVPDLKQLPPLADLQQVATVRLFLQRIQSIKADFQLTEANARTIAEICMRLEGLPLAIELAAARMKLLPPQALLKQLEHRLDVLTGGARDLPLRQQTLRNTLQWSYDLLSHEERRLFCRLSVFAGGCTLQAASAVAQATEQTSNEDGQLPLQVVEGLTSLIDKSFLQQSERKGEEPRLTMLETLREYGLERLREQGELEAVRQAYASYYLAFVEQSSMYLFSRDAGKWLDLLERDYENIRAVLLWALERKQEEEGSGIEIAVALGSALWRFWVTRGRVSEGRSMLERLLTASEKHSILLREKTLLALGTLLWHQGDHARIEETVEEELSLCQQLGDQQGVAHTLIGLAGLAFHQRHYMLAHALAEESLRTWRANGDTWRTAAVLLLLGRMTSAQGAYARAQQLLQECQALYRALGYAGDLAWPLIYLARNALIQGELKRARSLLEEAVALCREAGNNPGLAHALSLLGQDALEQGDVARAYGLLSECHRLNEEAGNRRKLARSLFLLACTYALQGNRKRARLLYEQCLSQALEYPRLVAPCLEGLAAVAATKGQAICAAQLWGAAEKARQGDSVILPQALRASIEQARAAICMQLGEAAFELALDEGRTMPLAYILAAQEPLTILSPATAHPLPGNSCTIQQG</sequence>
<dbReference type="Pfam" id="PF13424">
    <property type="entry name" value="TPR_12"/>
    <property type="match status" value="1"/>
</dbReference>
<dbReference type="PROSITE" id="PS50943">
    <property type="entry name" value="HTH_CROC1"/>
    <property type="match status" value="1"/>
</dbReference>
<dbReference type="AlphaFoldDB" id="A0A4P6JLB3"/>
<dbReference type="SMART" id="SM00530">
    <property type="entry name" value="HTH_XRE"/>
    <property type="match status" value="1"/>
</dbReference>
<dbReference type="GO" id="GO:0003677">
    <property type="term" value="F:DNA binding"/>
    <property type="evidence" value="ECO:0007669"/>
    <property type="project" value="InterPro"/>
</dbReference>
<dbReference type="InterPro" id="IPR010982">
    <property type="entry name" value="Lambda_DNA-bd_dom_sf"/>
</dbReference>
<dbReference type="SUPFAM" id="SSF52540">
    <property type="entry name" value="P-loop containing nucleoside triphosphate hydrolases"/>
    <property type="match status" value="1"/>
</dbReference>
<dbReference type="SMART" id="SM00028">
    <property type="entry name" value="TPR"/>
    <property type="match status" value="4"/>
</dbReference>
<dbReference type="Gene3D" id="1.25.40.10">
    <property type="entry name" value="Tetratricopeptide repeat domain"/>
    <property type="match status" value="1"/>
</dbReference>
<dbReference type="PANTHER" id="PTHR47691">
    <property type="entry name" value="REGULATOR-RELATED"/>
    <property type="match status" value="1"/>
</dbReference>
<reference evidence="2 3" key="1">
    <citation type="submission" date="2019-01" db="EMBL/GenBank/DDBJ databases">
        <title>Ktedonosporobacter rubrisoli SCAWS-G2.</title>
        <authorList>
            <person name="Huang Y."/>
            <person name="Yan B."/>
        </authorList>
    </citation>
    <scope>NUCLEOTIDE SEQUENCE [LARGE SCALE GENOMIC DNA]</scope>
    <source>
        <strain evidence="2 3">SCAWS-G2</strain>
    </source>
</reference>
<dbReference type="PANTHER" id="PTHR47691:SF3">
    <property type="entry name" value="HTH-TYPE TRANSCRIPTIONAL REGULATOR RV0890C-RELATED"/>
    <property type="match status" value="1"/>
</dbReference>
<dbReference type="CDD" id="cd00093">
    <property type="entry name" value="HTH_XRE"/>
    <property type="match status" value="1"/>
</dbReference>
<gene>
    <name evidence="2" type="ORF">EPA93_07230</name>
</gene>
<dbReference type="SUPFAM" id="SSF47413">
    <property type="entry name" value="lambda repressor-like DNA-binding domains"/>
    <property type="match status" value="1"/>
</dbReference>
<organism evidence="2 3">
    <name type="scientific">Ktedonosporobacter rubrisoli</name>
    <dbReference type="NCBI Taxonomy" id="2509675"/>
    <lineage>
        <taxon>Bacteria</taxon>
        <taxon>Bacillati</taxon>
        <taxon>Chloroflexota</taxon>
        <taxon>Ktedonobacteria</taxon>
        <taxon>Ktedonobacterales</taxon>
        <taxon>Ktedonosporobacteraceae</taxon>
        <taxon>Ktedonosporobacter</taxon>
    </lineage>
</organism>
<dbReference type="RefSeq" id="WP_129886407.1">
    <property type="nucleotide sequence ID" value="NZ_CP035758.1"/>
</dbReference>
<dbReference type="KEGG" id="kbs:EPA93_07230"/>
<dbReference type="OrthoDB" id="33864at2"/>
<dbReference type="InterPro" id="IPR027417">
    <property type="entry name" value="P-loop_NTPase"/>
</dbReference>
<dbReference type="InterPro" id="IPR011990">
    <property type="entry name" value="TPR-like_helical_dom_sf"/>
</dbReference>
<dbReference type="EMBL" id="CP035758">
    <property type="protein sequence ID" value="QBD75810.1"/>
    <property type="molecule type" value="Genomic_DNA"/>
</dbReference>
<dbReference type="InterPro" id="IPR001387">
    <property type="entry name" value="Cro/C1-type_HTH"/>
</dbReference>
<proteinExistence type="predicted"/>
<dbReference type="InterPro" id="IPR019734">
    <property type="entry name" value="TPR_rpt"/>
</dbReference>
<dbReference type="Pfam" id="PF25872">
    <property type="entry name" value="HTH_77"/>
    <property type="match status" value="1"/>
</dbReference>
<evidence type="ECO:0000313" key="3">
    <source>
        <dbReference type="Proteomes" id="UP000290365"/>
    </source>
</evidence>
<dbReference type="Pfam" id="PF13560">
    <property type="entry name" value="HTH_31"/>
    <property type="match status" value="1"/>
</dbReference>